<dbReference type="EMBL" id="CXST01000001">
    <property type="protein sequence ID" value="CTQ43415.1"/>
    <property type="molecule type" value="Genomic_DNA"/>
</dbReference>
<protein>
    <submittedName>
        <fullName evidence="2">Uncharacterized protein</fullName>
    </submittedName>
</protein>
<dbReference type="InterPro" id="IPR038996">
    <property type="entry name" value="Gp14"/>
</dbReference>
<organism evidence="2 3">
    <name type="scientific">Roseibium aggregatum</name>
    <dbReference type="NCBI Taxonomy" id="187304"/>
    <lineage>
        <taxon>Bacteria</taxon>
        <taxon>Pseudomonadati</taxon>
        <taxon>Pseudomonadota</taxon>
        <taxon>Alphaproteobacteria</taxon>
        <taxon>Hyphomicrobiales</taxon>
        <taxon>Stappiaceae</taxon>
        <taxon>Roseibium</taxon>
    </lineage>
</organism>
<dbReference type="OrthoDB" id="7678856at2"/>
<dbReference type="Proteomes" id="UP000048926">
    <property type="component" value="Unassembled WGS sequence"/>
</dbReference>
<evidence type="ECO:0000313" key="2">
    <source>
        <dbReference type="EMBL" id="CTQ43415.1"/>
    </source>
</evidence>
<evidence type="ECO:0000313" key="3">
    <source>
        <dbReference type="Proteomes" id="UP000048926"/>
    </source>
</evidence>
<dbReference type="AlphaFoldDB" id="A0A0M6XZX9"/>
<feature type="coiled-coil region" evidence="1">
    <location>
        <begin position="20"/>
        <end position="47"/>
    </location>
</feature>
<keyword evidence="1" id="KW-0175">Coiled coil</keyword>
<dbReference type="RefSeq" id="WP_145903500.1">
    <property type="nucleotide sequence ID" value="NZ_CXST01000001.1"/>
</dbReference>
<evidence type="ECO:0000256" key="1">
    <source>
        <dbReference type="SAM" id="Coils"/>
    </source>
</evidence>
<sequence length="165" mass="17475">MCHPAILAAVSVAGSLAGGAVQAQGARQQADAQAKAEERRAELADRQKAVNQTQASFERKRTLDKYERALGFNRAAGAERGLSQTGSLNDVANDNAFEAAQSIEAIRYGAEGKRDNLTFEAKTARERAHSSRRAGRINATGAMLGGVTQAFTTLGNAAYNGAFKF</sequence>
<accession>A0A0M6XZX9</accession>
<reference evidence="3" key="1">
    <citation type="submission" date="2015-07" db="EMBL/GenBank/DDBJ databases">
        <authorList>
            <person name="Rodrigo-Torres Lidia"/>
            <person name="Arahal R.David."/>
        </authorList>
    </citation>
    <scope>NUCLEOTIDE SEQUENCE [LARGE SCALE GENOMIC DNA]</scope>
    <source>
        <strain evidence="3">CECT 4801</strain>
    </source>
</reference>
<dbReference type="Pfam" id="PF24072">
    <property type="entry name" value="T7_gp14"/>
    <property type="match status" value="1"/>
</dbReference>
<keyword evidence="3" id="KW-1185">Reference proteome</keyword>
<name>A0A0M6XZX9_9HYPH</name>
<proteinExistence type="predicted"/>
<gene>
    <name evidence="2" type="ORF">LAL4801_01853</name>
</gene>